<feature type="domain" description="PAS" evidence="9">
    <location>
        <begin position="403"/>
        <end position="474"/>
    </location>
</feature>
<evidence type="ECO:0000256" key="1">
    <source>
        <dbReference type="ARBA" id="ARBA00000085"/>
    </source>
</evidence>
<dbReference type="InterPro" id="IPR036890">
    <property type="entry name" value="HATPase_C_sf"/>
</dbReference>
<evidence type="ECO:0000313" key="11">
    <source>
        <dbReference type="EMBL" id="ABI69215.1"/>
    </source>
</evidence>
<dbReference type="InterPro" id="IPR035965">
    <property type="entry name" value="PAS-like_dom_sf"/>
</dbReference>
<dbReference type="SMART" id="SM00387">
    <property type="entry name" value="HATPase_c"/>
    <property type="match status" value="1"/>
</dbReference>
<dbReference type="GO" id="GO:0000155">
    <property type="term" value="F:phosphorelay sensor kinase activity"/>
    <property type="evidence" value="ECO:0007669"/>
    <property type="project" value="InterPro"/>
</dbReference>
<evidence type="ECO:0000259" key="8">
    <source>
        <dbReference type="PROSITE" id="PS50109"/>
    </source>
</evidence>
<organism evidence="11 12">
    <name type="scientific">Syntrophomonas wolfei subsp. wolfei (strain DSM 2245B / Goettingen)</name>
    <dbReference type="NCBI Taxonomy" id="335541"/>
    <lineage>
        <taxon>Bacteria</taxon>
        <taxon>Bacillati</taxon>
        <taxon>Bacillota</taxon>
        <taxon>Clostridia</taxon>
        <taxon>Eubacteriales</taxon>
        <taxon>Syntrophomonadaceae</taxon>
        <taxon>Syntrophomonas</taxon>
    </lineage>
</organism>
<evidence type="ECO:0000256" key="2">
    <source>
        <dbReference type="ARBA" id="ARBA00012438"/>
    </source>
</evidence>
<evidence type="ECO:0000259" key="10">
    <source>
        <dbReference type="PROSITE" id="PS50113"/>
    </source>
</evidence>
<dbReference type="Pfam" id="PF13426">
    <property type="entry name" value="PAS_9"/>
    <property type="match status" value="2"/>
</dbReference>
<dbReference type="SMART" id="SM00086">
    <property type="entry name" value="PAC"/>
    <property type="match status" value="4"/>
</dbReference>
<dbReference type="InterPro" id="IPR003594">
    <property type="entry name" value="HATPase_dom"/>
</dbReference>
<keyword evidence="6" id="KW-0902">Two-component regulatory system</keyword>
<dbReference type="InterPro" id="IPR003661">
    <property type="entry name" value="HisK_dim/P_dom"/>
</dbReference>
<dbReference type="CDD" id="cd00130">
    <property type="entry name" value="PAS"/>
    <property type="match status" value="4"/>
</dbReference>
<proteinExistence type="predicted"/>
<dbReference type="SMART" id="SM00388">
    <property type="entry name" value="HisKA"/>
    <property type="match status" value="1"/>
</dbReference>
<dbReference type="Gene3D" id="3.30.565.10">
    <property type="entry name" value="Histidine kinase-like ATPase, C-terminal domain"/>
    <property type="match status" value="1"/>
</dbReference>
<feature type="domain" description="PAC" evidence="10">
    <location>
        <begin position="227"/>
        <end position="278"/>
    </location>
</feature>
<dbReference type="Pfam" id="PF00512">
    <property type="entry name" value="HisKA"/>
    <property type="match status" value="1"/>
</dbReference>
<dbReference type="InterPro" id="IPR036097">
    <property type="entry name" value="HisK_dim/P_sf"/>
</dbReference>
<feature type="domain" description="Histidine kinase" evidence="8">
    <location>
        <begin position="665"/>
        <end position="869"/>
    </location>
</feature>
<dbReference type="PANTHER" id="PTHR43304:SF1">
    <property type="entry name" value="PAC DOMAIN-CONTAINING PROTEIN"/>
    <property type="match status" value="1"/>
</dbReference>
<evidence type="ECO:0000256" key="4">
    <source>
        <dbReference type="ARBA" id="ARBA00022679"/>
    </source>
</evidence>
<dbReference type="PROSITE" id="PS50113">
    <property type="entry name" value="PAC"/>
    <property type="match status" value="4"/>
</dbReference>
<dbReference type="PANTHER" id="PTHR43304">
    <property type="entry name" value="PHYTOCHROME-LIKE PROTEIN CPH1"/>
    <property type="match status" value="1"/>
</dbReference>
<keyword evidence="3" id="KW-0597">Phosphoprotein</keyword>
<evidence type="ECO:0000256" key="6">
    <source>
        <dbReference type="ARBA" id="ARBA00023012"/>
    </source>
</evidence>
<dbReference type="InterPro" id="IPR052162">
    <property type="entry name" value="Sensor_kinase/Photoreceptor"/>
</dbReference>
<accession>Q0AVN9</accession>
<keyword evidence="4 11" id="KW-0808">Transferase</keyword>
<dbReference type="CDD" id="cd00082">
    <property type="entry name" value="HisKA"/>
    <property type="match status" value="1"/>
</dbReference>
<dbReference type="HOGENOM" id="CLU_327585_0_0_9"/>
<evidence type="ECO:0000256" key="3">
    <source>
        <dbReference type="ARBA" id="ARBA00022553"/>
    </source>
</evidence>
<dbReference type="eggNOG" id="COG4191">
    <property type="taxonomic scope" value="Bacteria"/>
</dbReference>
<dbReference type="EC" id="2.7.13.3" evidence="2"/>
<dbReference type="SUPFAM" id="SSF55785">
    <property type="entry name" value="PYP-like sensor domain (PAS domain)"/>
    <property type="match status" value="5"/>
</dbReference>
<feature type="domain" description="PAS" evidence="9">
    <location>
        <begin position="279"/>
        <end position="350"/>
    </location>
</feature>
<name>Q0AVN9_SYNWW</name>
<sequence length="878" mass="101161">MAGKTERTEKSKKANTNSEILFYPDDEFRETPGDSLRFMLGAFKHSSQAFLAVNKDASFKAVNQALCNTLGYSRQELRLLNEREDLKAIIPAIIAEYENSGPGIKKNKLNIAGKNGEDLMLKYVVNRSSDGRYYYIFVNDISEQEQTEIRLRESEERYRLIADNAFDLISIIDPRTNCYRYLSPSHHRMLGYSPEELIGKNCFEHMHPDDRARVTKKLEEGSRAGHGRAQYRSAKKDGSYIWLEAIGRIIWNEHGEEEILLVTRDISERKKAEEALKASEESYRYIVDSAADGITVVDCNSYGPKYTNSALERMLGFSSKEYSQVNLFDRVHPEDHERVFKAVKEGERTGYNSAEFRYRKKDGNYIWLDTNGKMLYRDGQAEWLCISRDISSKKQAEEELRYSEERYRIIADSSFLMISTFCPDKMQYIYWNSTVYKMLGLTAEDISGRDLFYWVHPEDHARACSAFQELLENGEGSCECRHRRKDGSYVWIEVQGKLIRNPAGKLEVLFFSRDVSELREARDKLQCQLEEQQELINNLNELFYIYGPDFRLRFVNRKTIECLGYSREEMIGKSIFDFVPAEDLELVKARVLEREHCGEVKTYEHQALCQDGRKVLLRVKGSLIMKGGNLEGVQILAEDITEQRRMEKEMLRLAQLQTVGEMAAGIGHEVRNPMTTVRGFLQLMSQNTELTKYQAYFDTMLEELDRANSIISEFLSLAKNKMVNLHNLNLNDIITQLYPLLLADAMVSDKYILLELGEIPNLLLDDKEMRQLIINLVRNGLEAMEGGQSLEISTRLEAEEVILSIKDQGKGIDKSYWGKLGTPFFTTKDKGTGLGLAICYSIARRHNASIRVDSSNRGTTFEVCFKMELLEGILEFQY</sequence>
<evidence type="ECO:0000259" key="9">
    <source>
        <dbReference type="PROSITE" id="PS50112"/>
    </source>
</evidence>
<feature type="domain" description="PAC" evidence="10">
    <location>
        <begin position="601"/>
        <end position="652"/>
    </location>
</feature>
<dbReference type="InterPro" id="IPR005467">
    <property type="entry name" value="His_kinase_dom"/>
</dbReference>
<feature type="domain" description="PAC" evidence="10">
    <location>
        <begin position="476"/>
        <end position="527"/>
    </location>
</feature>
<dbReference type="eggNOG" id="COG2202">
    <property type="taxonomic scope" value="Bacteria"/>
</dbReference>
<evidence type="ECO:0000256" key="5">
    <source>
        <dbReference type="ARBA" id="ARBA00022777"/>
    </source>
</evidence>
<dbReference type="SUPFAM" id="SSF55874">
    <property type="entry name" value="ATPase domain of HSP90 chaperone/DNA topoisomerase II/histidine kinase"/>
    <property type="match status" value="1"/>
</dbReference>
<keyword evidence="7" id="KW-0175">Coiled coil</keyword>
<dbReference type="STRING" id="335541.Swol_1918"/>
<dbReference type="InterPro" id="IPR000700">
    <property type="entry name" value="PAS-assoc_C"/>
</dbReference>
<dbReference type="Gene3D" id="1.10.287.130">
    <property type="match status" value="1"/>
</dbReference>
<dbReference type="Pfam" id="PF08447">
    <property type="entry name" value="PAS_3"/>
    <property type="match status" value="3"/>
</dbReference>
<dbReference type="PROSITE" id="PS50109">
    <property type="entry name" value="HIS_KIN"/>
    <property type="match status" value="1"/>
</dbReference>
<dbReference type="PRINTS" id="PR00344">
    <property type="entry name" value="BCTRLSENSOR"/>
</dbReference>
<dbReference type="NCBIfam" id="TIGR00229">
    <property type="entry name" value="sensory_box"/>
    <property type="match status" value="5"/>
</dbReference>
<feature type="coiled-coil region" evidence="7">
    <location>
        <begin position="515"/>
        <end position="542"/>
    </location>
</feature>
<keyword evidence="5 11" id="KW-0418">Kinase</keyword>
<dbReference type="KEGG" id="swo:Swol_1918"/>
<dbReference type="SUPFAM" id="SSF47384">
    <property type="entry name" value="Homodimeric domain of signal transducing histidine kinase"/>
    <property type="match status" value="1"/>
</dbReference>
<feature type="domain" description="PAS" evidence="9">
    <location>
        <begin position="528"/>
        <end position="594"/>
    </location>
</feature>
<reference evidence="12" key="1">
    <citation type="journal article" date="2010" name="Environ. Microbiol.">
        <title>The genome of Syntrophomonas wolfei: new insights into syntrophic metabolism and biohydrogen production.</title>
        <authorList>
            <person name="Sieber J.R."/>
            <person name="Sims D.R."/>
            <person name="Han C."/>
            <person name="Kim E."/>
            <person name="Lykidis A."/>
            <person name="Lapidus A.L."/>
            <person name="McDonnald E."/>
            <person name="Rohlin L."/>
            <person name="Culley D.E."/>
            <person name="Gunsalus R."/>
            <person name="McInerney M.J."/>
        </authorList>
    </citation>
    <scope>NUCLEOTIDE SEQUENCE [LARGE SCALE GENOMIC DNA]</scope>
    <source>
        <strain evidence="12">DSM 2245B / Goettingen</strain>
    </source>
</reference>
<keyword evidence="12" id="KW-1185">Reference proteome</keyword>
<evidence type="ECO:0000256" key="7">
    <source>
        <dbReference type="SAM" id="Coils"/>
    </source>
</evidence>
<dbReference type="SMART" id="SM00091">
    <property type="entry name" value="PAS"/>
    <property type="match status" value="5"/>
</dbReference>
<dbReference type="InterPro" id="IPR001610">
    <property type="entry name" value="PAC"/>
</dbReference>
<gene>
    <name evidence="11" type="ordered locus">Swol_1918</name>
</gene>
<dbReference type="InterPro" id="IPR013655">
    <property type="entry name" value="PAS_fold_3"/>
</dbReference>
<dbReference type="Gene3D" id="3.30.450.20">
    <property type="entry name" value="PAS domain"/>
    <property type="match status" value="5"/>
</dbReference>
<dbReference type="AlphaFoldDB" id="Q0AVN9"/>
<protein>
    <recommendedName>
        <fullName evidence="2">histidine kinase</fullName>
        <ecNumber evidence="2">2.7.13.3</ecNumber>
    </recommendedName>
</protein>
<dbReference type="Proteomes" id="UP000001968">
    <property type="component" value="Chromosome"/>
</dbReference>
<dbReference type="EMBL" id="CP000448">
    <property type="protein sequence ID" value="ABI69215.1"/>
    <property type="molecule type" value="Genomic_DNA"/>
</dbReference>
<feature type="domain" description="PAS" evidence="9">
    <location>
        <begin position="154"/>
        <end position="225"/>
    </location>
</feature>
<evidence type="ECO:0000313" key="12">
    <source>
        <dbReference type="Proteomes" id="UP000001968"/>
    </source>
</evidence>
<feature type="domain" description="PAC" evidence="10">
    <location>
        <begin position="352"/>
        <end position="402"/>
    </location>
</feature>
<dbReference type="PROSITE" id="PS50112">
    <property type="entry name" value="PAS"/>
    <property type="match status" value="4"/>
</dbReference>
<comment type="catalytic activity">
    <reaction evidence="1">
        <text>ATP + protein L-histidine = ADP + protein N-phospho-L-histidine.</text>
        <dbReference type="EC" id="2.7.13.3"/>
    </reaction>
</comment>
<dbReference type="InterPro" id="IPR004358">
    <property type="entry name" value="Sig_transdc_His_kin-like_C"/>
</dbReference>
<dbReference type="Pfam" id="PF02518">
    <property type="entry name" value="HATPase_c"/>
    <property type="match status" value="1"/>
</dbReference>
<dbReference type="InterPro" id="IPR000014">
    <property type="entry name" value="PAS"/>
</dbReference>